<feature type="transmembrane region" description="Helical" evidence="1">
    <location>
        <begin position="20"/>
        <end position="43"/>
    </location>
</feature>
<proteinExistence type="predicted"/>
<evidence type="ECO:0000313" key="2">
    <source>
        <dbReference type="EMBL" id="KAF7767616.1"/>
    </source>
</evidence>
<sequence length="44" mass="5543">MTRFFYYNSSNIHVDYSNLMIFSFALKQFINTMFFMKFLIFIFY</sequence>
<accession>A0AAD4AG19</accession>
<evidence type="ECO:0000313" key="3">
    <source>
        <dbReference type="Proteomes" id="UP000016487"/>
    </source>
</evidence>
<dbReference type="AlphaFoldDB" id="A0AAD4AG19"/>
<protein>
    <submittedName>
        <fullName evidence="2">Uncharacterized protein</fullName>
    </submittedName>
</protein>
<dbReference type="EMBL" id="AHBZ03000023">
    <property type="protein sequence ID" value="KAF7767616.1"/>
    <property type="molecule type" value="Genomic_DNA"/>
</dbReference>
<keyword evidence="1" id="KW-0472">Membrane</keyword>
<dbReference type="Proteomes" id="UP000016487">
    <property type="component" value="Unassembled WGS sequence"/>
</dbReference>
<keyword evidence="1" id="KW-0812">Transmembrane</keyword>
<reference evidence="2" key="1">
    <citation type="journal article" date="2012" name="J. Bacteriol.">
        <title>Genome sequences of type strains of seven species of the marine bacterium Pseudoalteromonas.</title>
        <authorList>
            <person name="Xie B.B."/>
            <person name="Shu Y.L."/>
            <person name="Qin Q.L."/>
            <person name="Rong J.C."/>
            <person name="Zhang X.Y."/>
            <person name="Chen X.L."/>
            <person name="Shi M."/>
            <person name="He H.L."/>
            <person name="Zhou B.C."/>
            <person name="Zhang Y.Z."/>
        </authorList>
    </citation>
    <scope>NUCLEOTIDE SEQUENCE</scope>
    <source>
        <strain evidence="2">DSM 8771</strain>
    </source>
</reference>
<evidence type="ECO:0000256" key="1">
    <source>
        <dbReference type="SAM" id="Phobius"/>
    </source>
</evidence>
<reference evidence="2" key="2">
    <citation type="submission" date="2015-03" db="EMBL/GenBank/DDBJ databases">
        <title>Genome sequence of Pseudoalteromonas citrea.</title>
        <authorList>
            <person name="Xie B.-B."/>
            <person name="Rong J.-C."/>
            <person name="Qin Q.-L."/>
            <person name="Zhang Y.-Z."/>
        </authorList>
    </citation>
    <scope>NUCLEOTIDE SEQUENCE</scope>
    <source>
        <strain evidence="2">DSM 8771</strain>
    </source>
</reference>
<comment type="caution">
    <text evidence="2">The sequence shown here is derived from an EMBL/GenBank/DDBJ whole genome shotgun (WGS) entry which is preliminary data.</text>
</comment>
<gene>
    <name evidence="2" type="ORF">PCIT_a3669</name>
</gene>
<organism evidence="2 3">
    <name type="scientific">Pseudoalteromonas citrea</name>
    <dbReference type="NCBI Taxonomy" id="43655"/>
    <lineage>
        <taxon>Bacteria</taxon>
        <taxon>Pseudomonadati</taxon>
        <taxon>Pseudomonadota</taxon>
        <taxon>Gammaproteobacteria</taxon>
        <taxon>Alteromonadales</taxon>
        <taxon>Pseudoalteromonadaceae</taxon>
        <taxon>Pseudoalteromonas</taxon>
    </lineage>
</organism>
<keyword evidence="1" id="KW-1133">Transmembrane helix</keyword>
<name>A0AAD4AG19_9GAMM</name>